<dbReference type="EMBL" id="MLYV02000042">
    <property type="protein sequence ID" value="PSS37454.1"/>
    <property type="molecule type" value="Genomic_DNA"/>
</dbReference>
<dbReference type="AlphaFoldDB" id="A0A2R6S592"/>
<reference evidence="2 3" key="1">
    <citation type="submission" date="2018-02" db="EMBL/GenBank/DDBJ databases">
        <title>Genome sequence of the basidiomycete white-rot fungus Phlebia centrifuga.</title>
        <authorList>
            <person name="Granchi Z."/>
            <person name="Peng M."/>
            <person name="de Vries R.P."/>
            <person name="Hilden K."/>
            <person name="Makela M.R."/>
            <person name="Grigoriev I."/>
            <person name="Riley R."/>
        </authorList>
    </citation>
    <scope>NUCLEOTIDE SEQUENCE [LARGE SCALE GENOMIC DNA]</scope>
    <source>
        <strain evidence="2 3">FBCC195</strain>
    </source>
</reference>
<evidence type="ECO:0000256" key="1">
    <source>
        <dbReference type="SAM" id="MobiDB-lite"/>
    </source>
</evidence>
<keyword evidence="3" id="KW-1185">Reference proteome</keyword>
<organism evidence="2 3">
    <name type="scientific">Hermanssonia centrifuga</name>
    <dbReference type="NCBI Taxonomy" id="98765"/>
    <lineage>
        <taxon>Eukaryota</taxon>
        <taxon>Fungi</taxon>
        <taxon>Dikarya</taxon>
        <taxon>Basidiomycota</taxon>
        <taxon>Agaricomycotina</taxon>
        <taxon>Agaricomycetes</taxon>
        <taxon>Polyporales</taxon>
        <taxon>Meruliaceae</taxon>
        <taxon>Hermanssonia</taxon>
    </lineage>
</organism>
<sequence length="58" mass="6493">MDSELVFLSFWQHMEEINGISRGTLLSRLVTSQSPGKINGIDSSNAVPNITEQQQRCE</sequence>
<dbReference type="Proteomes" id="UP000186601">
    <property type="component" value="Unassembled WGS sequence"/>
</dbReference>
<comment type="caution">
    <text evidence="2">The sequence shown here is derived from an EMBL/GenBank/DDBJ whole genome shotgun (WGS) entry which is preliminary data.</text>
</comment>
<protein>
    <submittedName>
        <fullName evidence="2">Uncharacterized protein</fullName>
    </submittedName>
</protein>
<gene>
    <name evidence="2" type="ORF">PHLCEN_2v661</name>
</gene>
<name>A0A2R6S592_9APHY</name>
<feature type="region of interest" description="Disordered" evidence="1">
    <location>
        <begin position="37"/>
        <end position="58"/>
    </location>
</feature>
<accession>A0A2R6S592</accession>
<proteinExistence type="predicted"/>
<evidence type="ECO:0000313" key="2">
    <source>
        <dbReference type="EMBL" id="PSS37454.1"/>
    </source>
</evidence>
<evidence type="ECO:0000313" key="3">
    <source>
        <dbReference type="Proteomes" id="UP000186601"/>
    </source>
</evidence>